<feature type="compositionally biased region" description="Low complexity" evidence="3">
    <location>
        <begin position="564"/>
        <end position="586"/>
    </location>
</feature>
<feature type="non-terminal residue" evidence="4">
    <location>
        <position position="1"/>
    </location>
</feature>
<feature type="compositionally biased region" description="Polar residues" evidence="3">
    <location>
        <begin position="499"/>
        <end position="509"/>
    </location>
</feature>
<keyword evidence="1" id="KW-0677">Repeat</keyword>
<dbReference type="EMBL" id="JAAAIL010001028">
    <property type="protein sequence ID" value="KAG0271934.1"/>
    <property type="molecule type" value="Genomic_DNA"/>
</dbReference>
<feature type="region of interest" description="Disordered" evidence="3">
    <location>
        <begin position="347"/>
        <end position="376"/>
    </location>
</feature>
<dbReference type="Proteomes" id="UP001194580">
    <property type="component" value="Unassembled WGS sequence"/>
</dbReference>
<feature type="region of interest" description="Disordered" evidence="3">
    <location>
        <begin position="556"/>
        <end position="639"/>
    </location>
</feature>
<feature type="region of interest" description="Disordered" evidence="3">
    <location>
        <begin position="280"/>
        <end position="304"/>
    </location>
</feature>
<dbReference type="AlphaFoldDB" id="A0AAD4H4I3"/>
<feature type="compositionally biased region" description="Basic residues" evidence="3">
    <location>
        <begin position="590"/>
        <end position="607"/>
    </location>
</feature>
<feature type="region of interest" description="Disordered" evidence="3">
    <location>
        <begin position="116"/>
        <end position="177"/>
    </location>
</feature>
<evidence type="ECO:0000256" key="1">
    <source>
        <dbReference type="ARBA" id="ARBA00022737"/>
    </source>
</evidence>
<feature type="compositionally biased region" description="Low complexity" evidence="3">
    <location>
        <begin position="128"/>
        <end position="137"/>
    </location>
</feature>
<feature type="repeat" description="PPR" evidence="2">
    <location>
        <begin position="406"/>
        <end position="440"/>
    </location>
</feature>
<dbReference type="InterPro" id="IPR011990">
    <property type="entry name" value="TPR-like_helical_dom_sf"/>
</dbReference>
<dbReference type="Gene3D" id="1.25.40.10">
    <property type="entry name" value="Tetratricopeptide repeat domain"/>
    <property type="match status" value="1"/>
</dbReference>
<evidence type="ECO:0000313" key="4">
    <source>
        <dbReference type="EMBL" id="KAG0271934.1"/>
    </source>
</evidence>
<reference evidence="4" key="1">
    <citation type="journal article" date="2020" name="Fungal Divers.">
        <title>Resolving the Mortierellaceae phylogeny through synthesis of multi-gene phylogenetics and phylogenomics.</title>
        <authorList>
            <person name="Vandepol N."/>
            <person name="Liber J."/>
            <person name="Desiro A."/>
            <person name="Na H."/>
            <person name="Kennedy M."/>
            <person name="Barry K."/>
            <person name="Grigoriev I.V."/>
            <person name="Miller A.N."/>
            <person name="O'Donnell K."/>
            <person name="Stajich J.E."/>
            <person name="Bonito G."/>
        </authorList>
    </citation>
    <scope>NUCLEOTIDE SEQUENCE</scope>
    <source>
        <strain evidence="4">NRRL 28262</strain>
    </source>
</reference>
<feature type="compositionally biased region" description="Low complexity" evidence="3">
    <location>
        <begin position="608"/>
        <end position="628"/>
    </location>
</feature>
<keyword evidence="5" id="KW-1185">Reference proteome</keyword>
<comment type="caution">
    <text evidence="4">The sequence shown here is derived from an EMBL/GenBank/DDBJ whole genome shotgun (WGS) entry which is preliminary data.</text>
</comment>
<accession>A0AAD4H4I3</accession>
<name>A0AAD4H4I3_9FUNG</name>
<evidence type="ECO:0000256" key="3">
    <source>
        <dbReference type="SAM" id="MobiDB-lite"/>
    </source>
</evidence>
<dbReference type="PANTHER" id="PTHR47932">
    <property type="entry name" value="ATPASE EXPRESSION PROTEIN 3"/>
    <property type="match status" value="1"/>
</dbReference>
<dbReference type="InterPro" id="IPR002885">
    <property type="entry name" value="PPR_rpt"/>
</dbReference>
<gene>
    <name evidence="4" type="ORF">BGZ95_000188</name>
</gene>
<feature type="compositionally biased region" description="Low complexity" evidence="3">
    <location>
        <begin position="469"/>
        <end position="493"/>
    </location>
</feature>
<evidence type="ECO:0000256" key="2">
    <source>
        <dbReference type="PROSITE-ProRule" id="PRU00708"/>
    </source>
</evidence>
<evidence type="ECO:0000313" key="5">
    <source>
        <dbReference type="Proteomes" id="UP001194580"/>
    </source>
</evidence>
<dbReference type="PROSITE" id="PS51375">
    <property type="entry name" value="PPR"/>
    <property type="match status" value="1"/>
</dbReference>
<feature type="region of interest" description="Disordered" evidence="3">
    <location>
        <begin position="464"/>
        <end position="509"/>
    </location>
</feature>
<feature type="compositionally biased region" description="Low complexity" evidence="3">
    <location>
        <begin position="353"/>
        <end position="372"/>
    </location>
</feature>
<dbReference type="PANTHER" id="PTHR47932:SF44">
    <property type="entry name" value="MIOREX COMPLEX COMPONENT 1"/>
    <property type="match status" value="1"/>
</dbReference>
<sequence length="669" mass="72797">IANANRIRGTGFGAGDLHLSRHSTARSMIGLSLPGSNTTVSSRGAASFVPRKLSTAVAIESNNDDSNLPLYSSGFDHSRTQLDPRFGREAVATFSRSSGSGSLEAGKVDATRWATASPKYHNDDESKAPTTAPSTEPSPTPHHTKPPTSSWRFPTKKGSPSYFSDDSDPNPLEPVQSWPSTANALSELYKALRQINSTSTKSTTGPSSASALRSALLHYNYLSRLQSTYDTILIPRRHTRTLFLLQGREPKTRSNLEQLLRMTTDLIWLNEKDRQKKCQPLSSLSKLTSGASTSPISTPARQQSSTSCDVYPHVYNPADDYHGLRVSEYTVLMNWIGYVTGTLATQSSPTNVSAPTNFSSSSSPTVLSTSRPGATQHYQHPIAQSRPVDQAWAIWQDFLLTGMKPDIVLYTMLMDTLLKAKDFDRADQIWNHMLRQDSSTSGGPNHSGGKVSGLETMELSVPRSFNLGTTNTNSATATGFSNTSSSTSHSSPSSKRRANTSSSPKSNVITPNLQTLSVLMQSHIQQQDIDGTHAAREIFAEMRVDGEDSLGAFASEEDEKYTNSGTTAASTGTPSTLGTSLLSTPPIHHQTSRRRASWKREIRKKQRPSSPTFSSTPDSEATTTSTTGSGAGTGLSIRPNEATYRLMLQVARREWDSELEEQILKKLQQ</sequence>
<dbReference type="NCBIfam" id="TIGR00756">
    <property type="entry name" value="PPR"/>
    <property type="match status" value="1"/>
</dbReference>
<organism evidence="4 5">
    <name type="scientific">Linnemannia exigua</name>
    <dbReference type="NCBI Taxonomy" id="604196"/>
    <lineage>
        <taxon>Eukaryota</taxon>
        <taxon>Fungi</taxon>
        <taxon>Fungi incertae sedis</taxon>
        <taxon>Mucoromycota</taxon>
        <taxon>Mortierellomycotina</taxon>
        <taxon>Mortierellomycetes</taxon>
        <taxon>Mortierellales</taxon>
        <taxon>Mortierellaceae</taxon>
        <taxon>Linnemannia</taxon>
    </lineage>
</organism>
<proteinExistence type="predicted"/>
<protein>
    <submittedName>
        <fullName evidence="4">Uncharacterized protein</fullName>
    </submittedName>
</protein>